<evidence type="ECO:0000313" key="4">
    <source>
        <dbReference type="Proteomes" id="UP000308713"/>
    </source>
</evidence>
<accession>A0A5C4SLA9</accession>
<reference evidence="3 4" key="1">
    <citation type="submission" date="2019-05" db="EMBL/GenBank/DDBJ databases">
        <title>Tamlana fucoidanivorans sp. nov., isolated from the surface of algae collected from Fujian province in China.</title>
        <authorList>
            <person name="Li J."/>
        </authorList>
    </citation>
    <scope>NUCLEOTIDE SEQUENCE [LARGE SCALE GENOMIC DNA]</scope>
    <source>
        <strain evidence="3 4">CW2-9</strain>
    </source>
</reference>
<feature type="transmembrane region" description="Helical" evidence="1">
    <location>
        <begin position="119"/>
        <end position="136"/>
    </location>
</feature>
<dbReference type="AlphaFoldDB" id="A0A5C4SLA9"/>
<keyword evidence="1" id="KW-1133">Transmembrane helix</keyword>
<proteinExistence type="predicted"/>
<organism evidence="3 4">
    <name type="scientific">Allotamlana fucoidanivorans</name>
    <dbReference type="NCBI Taxonomy" id="2583814"/>
    <lineage>
        <taxon>Bacteria</taxon>
        <taxon>Pseudomonadati</taxon>
        <taxon>Bacteroidota</taxon>
        <taxon>Flavobacteriia</taxon>
        <taxon>Flavobacteriales</taxon>
        <taxon>Flavobacteriaceae</taxon>
        <taxon>Allotamlana</taxon>
    </lineage>
</organism>
<dbReference type="InterPro" id="IPR003675">
    <property type="entry name" value="Rce1/LyrA-like_dom"/>
</dbReference>
<dbReference type="Proteomes" id="UP000308713">
    <property type="component" value="Unassembled WGS sequence"/>
</dbReference>
<feature type="domain" description="CAAX prenyl protease 2/Lysostaphin resistance protein A-like" evidence="2">
    <location>
        <begin position="126"/>
        <end position="205"/>
    </location>
</feature>
<dbReference type="OrthoDB" id="978156at2"/>
<gene>
    <name evidence="3" type="ORF">FGF67_08580</name>
</gene>
<dbReference type="RefSeq" id="WP_139696755.1">
    <property type="nucleotide sequence ID" value="NZ_CP074074.1"/>
</dbReference>
<feature type="transmembrane region" description="Helical" evidence="1">
    <location>
        <begin position="6"/>
        <end position="25"/>
    </location>
</feature>
<dbReference type="EMBL" id="VDCS01000007">
    <property type="protein sequence ID" value="TNJ44686.1"/>
    <property type="molecule type" value="Genomic_DNA"/>
</dbReference>
<feature type="transmembrane region" description="Helical" evidence="1">
    <location>
        <begin position="80"/>
        <end position="98"/>
    </location>
</feature>
<evidence type="ECO:0000313" key="3">
    <source>
        <dbReference type="EMBL" id="TNJ44686.1"/>
    </source>
</evidence>
<dbReference type="GO" id="GO:0008237">
    <property type="term" value="F:metallopeptidase activity"/>
    <property type="evidence" value="ECO:0007669"/>
    <property type="project" value="UniProtKB-KW"/>
</dbReference>
<comment type="caution">
    <text evidence="3">The sequence shown here is derived from an EMBL/GenBank/DDBJ whole genome shotgun (WGS) entry which is preliminary data.</text>
</comment>
<feature type="transmembrane region" description="Helical" evidence="1">
    <location>
        <begin position="172"/>
        <end position="189"/>
    </location>
</feature>
<dbReference type="Pfam" id="PF02517">
    <property type="entry name" value="Rce1-like"/>
    <property type="match status" value="1"/>
</dbReference>
<evidence type="ECO:0000259" key="2">
    <source>
        <dbReference type="Pfam" id="PF02517"/>
    </source>
</evidence>
<keyword evidence="1" id="KW-0812">Transmembrane</keyword>
<keyword evidence="3" id="KW-0378">Hydrolase</keyword>
<name>A0A5C4SLA9_9FLAO</name>
<dbReference type="GO" id="GO:0004175">
    <property type="term" value="F:endopeptidase activity"/>
    <property type="evidence" value="ECO:0007669"/>
    <property type="project" value="UniProtKB-ARBA"/>
</dbReference>
<sequence>MENSQDIWVFISVVFLTYFLLSWIYEKLDIWNLEQALQVRNGLRLLNMRHGLGIVLLGVLFYEICPDLRFLLNYIEIPRLYILLPYVALVFSAAYISYLASKKAKDTNDDVIYYKFEQAWSYFIIRTLFLLSYEFFFRGVLFFTFLEYFSLVESIALTTILYLIIHVFDSKGKMMGTIPFGIILCVITYETQSIWYAFVLHLTLSAVYEISIFYGKTLKTLKS</sequence>
<keyword evidence="3" id="KW-0645">Protease</keyword>
<keyword evidence="3" id="KW-0482">Metalloprotease</keyword>
<dbReference type="GO" id="GO:0006508">
    <property type="term" value="P:proteolysis"/>
    <property type="evidence" value="ECO:0007669"/>
    <property type="project" value="UniProtKB-KW"/>
</dbReference>
<keyword evidence="1" id="KW-0472">Membrane</keyword>
<evidence type="ECO:0000256" key="1">
    <source>
        <dbReference type="SAM" id="Phobius"/>
    </source>
</evidence>
<dbReference type="GO" id="GO:0080120">
    <property type="term" value="P:CAAX-box protein maturation"/>
    <property type="evidence" value="ECO:0007669"/>
    <property type="project" value="UniProtKB-ARBA"/>
</dbReference>
<feature type="transmembrane region" description="Helical" evidence="1">
    <location>
        <begin position="142"/>
        <end position="165"/>
    </location>
</feature>
<feature type="transmembrane region" description="Helical" evidence="1">
    <location>
        <begin position="46"/>
        <end position="64"/>
    </location>
</feature>
<keyword evidence="4" id="KW-1185">Reference proteome</keyword>
<protein>
    <submittedName>
        <fullName evidence="3">CPBP family intramembrane metalloprotease</fullName>
    </submittedName>
</protein>